<comment type="caution">
    <text evidence="5">The sequence shown here is derived from an EMBL/GenBank/DDBJ whole genome shotgun (WGS) entry which is preliminary data.</text>
</comment>
<dbReference type="PROSITE" id="PS50987">
    <property type="entry name" value="HTH_ARSR_2"/>
    <property type="match status" value="1"/>
</dbReference>
<proteinExistence type="predicted"/>
<protein>
    <submittedName>
        <fullName evidence="5">ArsR/SmtB family transcription factor</fullName>
    </submittedName>
</protein>
<evidence type="ECO:0000256" key="3">
    <source>
        <dbReference type="ARBA" id="ARBA00023163"/>
    </source>
</evidence>
<dbReference type="RefSeq" id="WP_380852296.1">
    <property type="nucleotide sequence ID" value="NZ_JBHSFP010000063.1"/>
</dbReference>
<dbReference type="SMART" id="SM00418">
    <property type="entry name" value="HTH_ARSR"/>
    <property type="match status" value="1"/>
</dbReference>
<dbReference type="InterPro" id="IPR011991">
    <property type="entry name" value="ArsR-like_HTH"/>
</dbReference>
<reference evidence="6" key="1">
    <citation type="journal article" date="2019" name="Int. J. Syst. Evol. Microbiol.">
        <title>The Global Catalogue of Microorganisms (GCM) 10K type strain sequencing project: providing services to taxonomists for standard genome sequencing and annotation.</title>
        <authorList>
            <consortium name="The Broad Institute Genomics Platform"/>
            <consortium name="The Broad Institute Genome Sequencing Center for Infectious Disease"/>
            <person name="Wu L."/>
            <person name="Ma J."/>
        </authorList>
    </citation>
    <scope>NUCLEOTIDE SEQUENCE [LARGE SCALE GENOMIC DNA]</scope>
    <source>
        <strain evidence="6">CGMCC 4.7132</strain>
    </source>
</reference>
<dbReference type="EMBL" id="JBHSFP010000063">
    <property type="protein sequence ID" value="MFC4536925.1"/>
    <property type="molecule type" value="Genomic_DNA"/>
</dbReference>
<keyword evidence="2" id="KW-0238">DNA-binding</keyword>
<evidence type="ECO:0000259" key="4">
    <source>
        <dbReference type="PROSITE" id="PS50987"/>
    </source>
</evidence>
<evidence type="ECO:0000313" key="5">
    <source>
        <dbReference type="EMBL" id="MFC4536925.1"/>
    </source>
</evidence>
<organism evidence="5 6">
    <name type="scientific">Sphaerisporangium dianthi</name>
    <dbReference type="NCBI Taxonomy" id="1436120"/>
    <lineage>
        <taxon>Bacteria</taxon>
        <taxon>Bacillati</taxon>
        <taxon>Actinomycetota</taxon>
        <taxon>Actinomycetes</taxon>
        <taxon>Streptosporangiales</taxon>
        <taxon>Streptosporangiaceae</taxon>
        <taxon>Sphaerisporangium</taxon>
    </lineage>
</organism>
<evidence type="ECO:0000256" key="1">
    <source>
        <dbReference type="ARBA" id="ARBA00023015"/>
    </source>
</evidence>
<accession>A0ABV9CW96</accession>
<dbReference type="NCBIfam" id="NF033788">
    <property type="entry name" value="HTH_metalloreg"/>
    <property type="match status" value="1"/>
</dbReference>
<dbReference type="Gene3D" id="1.10.10.10">
    <property type="entry name" value="Winged helix-like DNA-binding domain superfamily/Winged helix DNA-binding domain"/>
    <property type="match status" value="1"/>
</dbReference>
<dbReference type="PANTHER" id="PTHR33154:SF33">
    <property type="entry name" value="TRANSCRIPTIONAL REPRESSOR SDPR"/>
    <property type="match status" value="1"/>
</dbReference>
<keyword evidence="3" id="KW-0804">Transcription</keyword>
<evidence type="ECO:0000256" key="2">
    <source>
        <dbReference type="ARBA" id="ARBA00023125"/>
    </source>
</evidence>
<dbReference type="PANTHER" id="PTHR33154">
    <property type="entry name" value="TRANSCRIPTIONAL REGULATOR, ARSR FAMILY"/>
    <property type="match status" value="1"/>
</dbReference>
<dbReference type="Proteomes" id="UP001596004">
    <property type="component" value="Unassembled WGS sequence"/>
</dbReference>
<gene>
    <name evidence="5" type="ORF">ACFO60_39660</name>
</gene>
<dbReference type="PRINTS" id="PR00778">
    <property type="entry name" value="HTHARSR"/>
</dbReference>
<sequence>MTDALSAAAEPTRRRLLQLLATGPRTVSELAEQFTVTRPAISQHLAVLADAGLVTARKDGRRRLYSVVPAGITQLRAEIDRFWSTELDLLADEAAKRATTHPEEHGS</sequence>
<dbReference type="InterPro" id="IPR036390">
    <property type="entry name" value="WH_DNA-bd_sf"/>
</dbReference>
<dbReference type="SUPFAM" id="SSF46785">
    <property type="entry name" value="Winged helix' DNA-binding domain"/>
    <property type="match status" value="1"/>
</dbReference>
<dbReference type="CDD" id="cd00090">
    <property type="entry name" value="HTH_ARSR"/>
    <property type="match status" value="1"/>
</dbReference>
<dbReference type="InterPro" id="IPR036388">
    <property type="entry name" value="WH-like_DNA-bd_sf"/>
</dbReference>
<name>A0ABV9CW96_9ACTN</name>
<keyword evidence="1" id="KW-0805">Transcription regulation</keyword>
<evidence type="ECO:0000313" key="6">
    <source>
        <dbReference type="Proteomes" id="UP001596004"/>
    </source>
</evidence>
<feature type="domain" description="HTH arsR-type" evidence="4">
    <location>
        <begin position="1"/>
        <end position="87"/>
    </location>
</feature>
<keyword evidence="6" id="KW-1185">Reference proteome</keyword>
<dbReference type="InterPro" id="IPR051081">
    <property type="entry name" value="HTH_MetalResp_TranReg"/>
</dbReference>
<dbReference type="Pfam" id="PF01022">
    <property type="entry name" value="HTH_5"/>
    <property type="match status" value="1"/>
</dbReference>
<dbReference type="InterPro" id="IPR001845">
    <property type="entry name" value="HTH_ArsR_DNA-bd_dom"/>
</dbReference>